<dbReference type="InParanoid" id="A0A1Y1XYY7"/>
<evidence type="ECO:0000313" key="8">
    <source>
        <dbReference type="EMBL" id="ORX90967.1"/>
    </source>
</evidence>
<dbReference type="PROSITE" id="PS50071">
    <property type="entry name" value="HOMEOBOX_2"/>
    <property type="match status" value="1"/>
</dbReference>
<dbReference type="SMART" id="SM00389">
    <property type="entry name" value="HOX"/>
    <property type="match status" value="1"/>
</dbReference>
<feature type="domain" description="Homeobox" evidence="7">
    <location>
        <begin position="77"/>
        <end position="137"/>
    </location>
</feature>
<reference evidence="8 9" key="1">
    <citation type="submission" date="2016-07" db="EMBL/GenBank/DDBJ databases">
        <title>Pervasive Adenine N6-methylation of Active Genes in Fungi.</title>
        <authorList>
            <consortium name="DOE Joint Genome Institute"/>
            <person name="Mondo S.J."/>
            <person name="Dannebaum R.O."/>
            <person name="Kuo R.C."/>
            <person name="Labutti K."/>
            <person name="Haridas S."/>
            <person name="Kuo A."/>
            <person name="Salamov A."/>
            <person name="Ahrendt S.R."/>
            <person name="Lipzen A."/>
            <person name="Sullivan W."/>
            <person name="Andreopoulos W.B."/>
            <person name="Clum A."/>
            <person name="Lindquist E."/>
            <person name="Daum C."/>
            <person name="Ramamoorthy G.K."/>
            <person name="Gryganskyi A."/>
            <person name="Culley D."/>
            <person name="Magnuson J.K."/>
            <person name="James T.Y."/>
            <person name="O'Malley M.A."/>
            <person name="Stajich J.E."/>
            <person name="Spatafora J.W."/>
            <person name="Visel A."/>
            <person name="Grigoriev I.V."/>
        </authorList>
    </citation>
    <scope>NUCLEOTIDE SEQUENCE [LARGE SCALE GENOMIC DNA]</scope>
    <source>
        <strain evidence="8 9">CBS 931.73</strain>
    </source>
</reference>
<gene>
    <name evidence="8" type="ORF">K493DRAFT_54831</name>
</gene>
<dbReference type="PANTHER" id="PTHR46255:SF3">
    <property type="entry name" value="HOMEOBOX DOMAIN-CONTAINING PROTEIN"/>
    <property type="match status" value="1"/>
</dbReference>
<evidence type="ECO:0000256" key="5">
    <source>
        <dbReference type="RuleBase" id="RU000682"/>
    </source>
</evidence>
<feature type="compositionally biased region" description="Basic and acidic residues" evidence="6">
    <location>
        <begin position="46"/>
        <end position="61"/>
    </location>
</feature>
<organism evidence="8 9">
    <name type="scientific">Basidiobolus meristosporus CBS 931.73</name>
    <dbReference type="NCBI Taxonomy" id="1314790"/>
    <lineage>
        <taxon>Eukaryota</taxon>
        <taxon>Fungi</taxon>
        <taxon>Fungi incertae sedis</taxon>
        <taxon>Zoopagomycota</taxon>
        <taxon>Entomophthoromycotina</taxon>
        <taxon>Basidiobolomycetes</taxon>
        <taxon>Basidiobolales</taxon>
        <taxon>Basidiobolaceae</taxon>
        <taxon>Basidiobolus</taxon>
    </lineage>
</organism>
<dbReference type="CDD" id="cd00086">
    <property type="entry name" value="homeodomain"/>
    <property type="match status" value="1"/>
</dbReference>
<dbReference type="Pfam" id="PF00046">
    <property type="entry name" value="Homeodomain"/>
    <property type="match status" value="1"/>
</dbReference>
<feature type="region of interest" description="Disordered" evidence="6">
    <location>
        <begin position="400"/>
        <end position="420"/>
    </location>
</feature>
<dbReference type="Gene3D" id="1.10.10.60">
    <property type="entry name" value="Homeodomain-like"/>
    <property type="match status" value="1"/>
</dbReference>
<dbReference type="STRING" id="1314790.A0A1Y1XYY7"/>
<dbReference type="GO" id="GO:1990837">
    <property type="term" value="F:sequence-specific double-stranded DNA binding"/>
    <property type="evidence" value="ECO:0007669"/>
    <property type="project" value="TreeGrafter"/>
</dbReference>
<evidence type="ECO:0000313" key="9">
    <source>
        <dbReference type="Proteomes" id="UP000193498"/>
    </source>
</evidence>
<dbReference type="Proteomes" id="UP000193498">
    <property type="component" value="Unassembled WGS sequence"/>
</dbReference>
<evidence type="ECO:0000256" key="4">
    <source>
        <dbReference type="PROSITE-ProRule" id="PRU00108"/>
    </source>
</evidence>
<feature type="region of interest" description="Disordered" evidence="6">
    <location>
        <begin position="1"/>
        <end position="85"/>
    </location>
</feature>
<evidence type="ECO:0000256" key="3">
    <source>
        <dbReference type="ARBA" id="ARBA00023242"/>
    </source>
</evidence>
<sequence>MKMVAETARIPSESSVPLPATSSVAPPASLSALLNPSADTSNSLSRSEDEIKDDNETRKADSPSNPSRTPAGKPQSGQPKAKRKRITPEQLKELLAMFEQTDTPSFEVRESLSKKLNMTNREIQVWFQNRRAKVNRAKAENAHRFLHHPMGHQAGGGHGTNSGGNCTYQFIPVNGTGKMRDNSFNHAHPYPQPQRLRFQNTITSHNRPNYKQNVPPPIKVAPYNNSMQPSPMPSPAPGLSPISPSFGSMQSLLSPLNAIANGSVSSKWVPSPTTDRFGHTMTPPSSANANGPYQPNPIPPSPGHPYVMGLKQTHTSNSPANPAYSQQVSAFPTQMSPLGPRTTHLENGSSSLKFQNINSTDFSDNGAHSPERAAKMTEPAHLANSMDILASVAAEECAKVEENGQCSQSGPNNGKWRPWD</sequence>
<dbReference type="InterPro" id="IPR017970">
    <property type="entry name" value="Homeobox_CS"/>
</dbReference>
<feature type="DNA-binding region" description="Homeobox" evidence="4">
    <location>
        <begin position="79"/>
        <end position="138"/>
    </location>
</feature>
<dbReference type="InterPro" id="IPR001356">
    <property type="entry name" value="HD"/>
</dbReference>
<dbReference type="GO" id="GO:0005634">
    <property type="term" value="C:nucleus"/>
    <property type="evidence" value="ECO:0007669"/>
    <property type="project" value="UniProtKB-SubCell"/>
</dbReference>
<dbReference type="SMR" id="A0A1Y1XYY7"/>
<evidence type="ECO:0000259" key="7">
    <source>
        <dbReference type="PROSITE" id="PS50071"/>
    </source>
</evidence>
<dbReference type="InterPro" id="IPR009057">
    <property type="entry name" value="Homeodomain-like_sf"/>
</dbReference>
<dbReference type="PANTHER" id="PTHR46255">
    <property type="entry name" value="SHORT STATURE HOMEOBOX"/>
    <property type="match status" value="1"/>
</dbReference>
<dbReference type="AlphaFoldDB" id="A0A1Y1XYY7"/>
<name>A0A1Y1XYY7_9FUNG</name>
<keyword evidence="1 4" id="KW-0238">DNA-binding</keyword>
<comment type="subcellular location">
    <subcellularLocation>
        <location evidence="4 5">Nucleus</location>
    </subcellularLocation>
</comment>
<dbReference type="EMBL" id="MCFE01000350">
    <property type="protein sequence ID" value="ORX90967.1"/>
    <property type="molecule type" value="Genomic_DNA"/>
</dbReference>
<dbReference type="OrthoDB" id="6159439at2759"/>
<feature type="compositionally biased region" description="Low complexity" evidence="6">
    <location>
        <begin position="14"/>
        <end position="38"/>
    </location>
</feature>
<evidence type="ECO:0000256" key="1">
    <source>
        <dbReference type="ARBA" id="ARBA00023125"/>
    </source>
</evidence>
<proteinExistence type="predicted"/>
<dbReference type="InterPro" id="IPR052631">
    <property type="entry name" value="Paired_homeobox_Bicoid"/>
</dbReference>
<dbReference type="GO" id="GO:0000981">
    <property type="term" value="F:DNA-binding transcription factor activity, RNA polymerase II-specific"/>
    <property type="evidence" value="ECO:0007669"/>
    <property type="project" value="InterPro"/>
</dbReference>
<keyword evidence="2 4" id="KW-0371">Homeobox</keyword>
<keyword evidence="3 4" id="KW-0539">Nucleus</keyword>
<protein>
    <recommendedName>
        <fullName evidence="7">Homeobox domain-containing protein</fullName>
    </recommendedName>
</protein>
<dbReference type="PROSITE" id="PS00027">
    <property type="entry name" value="HOMEOBOX_1"/>
    <property type="match status" value="1"/>
</dbReference>
<evidence type="ECO:0000256" key="6">
    <source>
        <dbReference type="SAM" id="MobiDB-lite"/>
    </source>
</evidence>
<comment type="caution">
    <text evidence="8">The sequence shown here is derived from an EMBL/GenBank/DDBJ whole genome shotgun (WGS) entry which is preliminary data.</text>
</comment>
<evidence type="ECO:0000256" key="2">
    <source>
        <dbReference type="ARBA" id="ARBA00023155"/>
    </source>
</evidence>
<dbReference type="SUPFAM" id="SSF46689">
    <property type="entry name" value="Homeodomain-like"/>
    <property type="match status" value="1"/>
</dbReference>
<accession>A0A1Y1XYY7</accession>
<keyword evidence="9" id="KW-1185">Reference proteome</keyword>